<dbReference type="InterPro" id="IPR009057">
    <property type="entry name" value="Homeodomain-like_sf"/>
</dbReference>
<dbReference type="PANTHER" id="PTHR43479:SF11">
    <property type="entry name" value="ACREF_ENVCD OPERON REPRESSOR-RELATED"/>
    <property type="match status" value="1"/>
</dbReference>
<protein>
    <submittedName>
        <fullName evidence="4">Putative HTH-type transcriptional regulator TtgW</fullName>
    </submittedName>
</protein>
<reference evidence="4 5" key="1">
    <citation type="submission" date="2016-02" db="EMBL/GenBank/DDBJ databases">
        <title>Genome sequence of Clostridium thermobutyricum DSM 4928.</title>
        <authorList>
            <person name="Poehlein A."/>
            <person name="Daniel R."/>
        </authorList>
    </citation>
    <scope>NUCLEOTIDE SEQUENCE [LARGE SCALE GENOMIC DNA]</scope>
    <source>
        <strain evidence="4 5">DSM 4928</strain>
    </source>
</reference>
<dbReference type="Gene3D" id="1.10.357.10">
    <property type="entry name" value="Tetracycline Repressor, domain 2"/>
    <property type="match status" value="1"/>
</dbReference>
<evidence type="ECO:0000313" key="4">
    <source>
        <dbReference type="EMBL" id="OPX49353.1"/>
    </source>
</evidence>
<keyword evidence="1 2" id="KW-0238">DNA-binding</keyword>
<organism evidence="4 5">
    <name type="scientific">Clostridium thermobutyricum DSM 4928</name>
    <dbReference type="NCBI Taxonomy" id="1121339"/>
    <lineage>
        <taxon>Bacteria</taxon>
        <taxon>Bacillati</taxon>
        <taxon>Bacillota</taxon>
        <taxon>Clostridia</taxon>
        <taxon>Eubacteriales</taxon>
        <taxon>Clostridiaceae</taxon>
        <taxon>Clostridium</taxon>
    </lineage>
</organism>
<feature type="DNA-binding region" description="H-T-H motif" evidence="2">
    <location>
        <begin position="33"/>
        <end position="52"/>
    </location>
</feature>
<dbReference type="EMBL" id="LTAY01000025">
    <property type="protein sequence ID" value="OPX49353.1"/>
    <property type="molecule type" value="Genomic_DNA"/>
</dbReference>
<dbReference type="PROSITE" id="PS50977">
    <property type="entry name" value="HTH_TETR_2"/>
    <property type="match status" value="1"/>
</dbReference>
<dbReference type="InterPro" id="IPR001647">
    <property type="entry name" value="HTH_TetR"/>
</dbReference>
<dbReference type="OrthoDB" id="9812484at2"/>
<gene>
    <name evidence="4" type="primary">ttgW</name>
    <name evidence="4" type="ORF">CLTHE_07350</name>
</gene>
<name>A0A1V4SXH6_9CLOT</name>
<dbReference type="AlphaFoldDB" id="A0A1V4SXH6"/>
<dbReference type="PANTHER" id="PTHR43479">
    <property type="entry name" value="ACREF/ENVCD OPERON REPRESSOR-RELATED"/>
    <property type="match status" value="1"/>
</dbReference>
<dbReference type="Pfam" id="PF00440">
    <property type="entry name" value="TetR_N"/>
    <property type="match status" value="1"/>
</dbReference>
<evidence type="ECO:0000313" key="5">
    <source>
        <dbReference type="Proteomes" id="UP000191448"/>
    </source>
</evidence>
<comment type="caution">
    <text evidence="4">The sequence shown here is derived from an EMBL/GenBank/DDBJ whole genome shotgun (WGS) entry which is preliminary data.</text>
</comment>
<proteinExistence type="predicted"/>
<dbReference type="GO" id="GO:0003677">
    <property type="term" value="F:DNA binding"/>
    <property type="evidence" value="ECO:0007669"/>
    <property type="project" value="UniProtKB-UniRule"/>
</dbReference>
<dbReference type="Proteomes" id="UP000191448">
    <property type="component" value="Unassembled WGS sequence"/>
</dbReference>
<dbReference type="SUPFAM" id="SSF46689">
    <property type="entry name" value="Homeodomain-like"/>
    <property type="match status" value="1"/>
</dbReference>
<dbReference type="InterPro" id="IPR023772">
    <property type="entry name" value="DNA-bd_HTH_TetR-type_CS"/>
</dbReference>
<evidence type="ECO:0000259" key="3">
    <source>
        <dbReference type="PROSITE" id="PS50977"/>
    </source>
</evidence>
<feature type="domain" description="HTH tetR-type" evidence="3">
    <location>
        <begin position="10"/>
        <end position="70"/>
    </location>
</feature>
<accession>A0A1V4SXH6</accession>
<dbReference type="RefSeq" id="WP_080022051.1">
    <property type="nucleotide sequence ID" value="NZ_LTAY01000025.1"/>
</dbReference>
<evidence type="ECO:0000256" key="2">
    <source>
        <dbReference type="PROSITE-ProRule" id="PRU00335"/>
    </source>
</evidence>
<dbReference type="InterPro" id="IPR050624">
    <property type="entry name" value="HTH-type_Tx_Regulator"/>
</dbReference>
<evidence type="ECO:0000256" key="1">
    <source>
        <dbReference type="ARBA" id="ARBA00023125"/>
    </source>
</evidence>
<dbReference type="PROSITE" id="PS01081">
    <property type="entry name" value="HTH_TETR_1"/>
    <property type="match status" value="1"/>
</dbReference>
<dbReference type="PRINTS" id="PR00455">
    <property type="entry name" value="HTHTETR"/>
</dbReference>
<sequence length="198" mass="22952">MGTIVLKNKKEKEKKLYNSAYGLFLEKGIENTTVDQIAKNAGVAKGTFYLYFKDKYDLIEKLVCKKSYKLAKEALKKTRDSGITEFDESILYFTDYIISYFKKNTLMLRIISKNFSAGLYRDNIGIDLEEKEEANEILNIFIDNLKKKGYSEKEAKHTLYMIIELVGSVCYNSIILNKPCEIEEIKPILFKKIKNMIS</sequence>